<feature type="transmembrane region" description="Helical" evidence="11">
    <location>
        <begin position="513"/>
        <end position="535"/>
    </location>
</feature>
<dbReference type="STRING" id="1528.SAMN04488579_10199"/>
<evidence type="ECO:0000256" key="1">
    <source>
        <dbReference type="ARBA" id="ARBA00000085"/>
    </source>
</evidence>
<dbReference type="PRINTS" id="PR00344">
    <property type="entry name" value="BCTRLSENSOR"/>
</dbReference>
<dbReference type="GO" id="GO:0000155">
    <property type="term" value="F:phosphorelay sensor kinase activity"/>
    <property type="evidence" value="ECO:0007669"/>
    <property type="project" value="InterPro"/>
</dbReference>
<dbReference type="InterPro" id="IPR036890">
    <property type="entry name" value="HATPase_C_sf"/>
</dbReference>
<evidence type="ECO:0000256" key="12">
    <source>
        <dbReference type="SAM" id="SignalP"/>
    </source>
</evidence>
<dbReference type="CDD" id="cd17546">
    <property type="entry name" value="REC_hyHK_CKI1_RcsC-like"/>
    <property type="match status" value="1"/>
</dbReference>
<protein>
    <recommendedName>
        <fullName evidence="9">Circadian input-output histidine kinase CikA</fullName>
        <ecNumber evidence="3">2.7.13.3</ecNumber>
    </recommendedName>
    <alternativeName>
        <fullName evidence="4">Stage 0 sporulation protein A homolog</fullName>
    </alternativeName>
</protein>
<evidence type="ECO:0000313" key="15">
    <source>
        <dbReference type="EMBL" id="SDX30700.1"/>
    </source>
</evidence>
<dbReference type="InterPro" id="IPR001638">
    <property type="entry name" value="Solute-binding_3/MltF_N"/>
</dbReference>
<dbReference type="Gene3D" id="3.40.190.10">
    <property type="entry name" value="Periplasmic binding protein-like II"/>
    <property type="match status" value="4"/>
</dbReference>
<dbReference type="InterPro" id="IPR001789">
    <property type="entry name" value="Sig_transdc_resp-reg_receiver"/>
</dbReference>
<sequence length="930" mass="104226">MNKMKRTISAILTIVLLIGFFSSAAFATEGQPQTQQRVVKVAYPKQQHLTEIDESGNYSGYSYEYLKKIAEFANWKLEYVTYPDMSLDEQIMTSLSDVEKGKADLIGAMLRDPALEEKYLYPDNNYGMVFTTLDVLDSNFDVTETNYMQKKPLRVAVLKQAKNRNAELESFIQVTQIECEYIYCESVSEQLDALQKGTADAMLKVSLTFLPGLKQIAEFAPRPFYFVTTKGNKELMQELDLAINRIHMTDPYFESRLRTKYFINTMADFSLSEKEAAYVEEHPEQEVLLIPGYAPFAFVNKAGQLCGMSVTILNDIGEKSGIHFNYHVLDKTEDSTKEIASGKYDMVIGPPHSDQFSENNPLVSSQPYLETTLTMFTNKNAEDKPKSECVLALLKDVPQTFGYEYKEIKYYDSIEQSLEAVNKGEADYGYGNMYIVDFYTSQNSHKNLQFLNLSGYNRKIGFYILNTSNCALISMVNKYIQAMPEKDIHSHLSLALSQKDYGGLSQFINDNPIVAIGFTVVFLFLLMLIGMLAVYGQANKKKNIKIQQAYTAKSDFLSRMSHDMRTPMNGIIGLTGLTLELDNLPVEVADNLTKIDESAQYLLSLINDTLDMNKIESNRIILNPEPTDLHVFFEQMASVVKISADQKNVKLMVSPSPKSFPMVSLDKVRVQQIFFNLVSNAIKFTPPNGTVTVQGVCTALGSTQIQTTLRIKDTGIGISDEFLPRIFEPFEQENNAVTTNYVGSGLGLAIVKKLVDMMGGNITVQSKKDVGSEFTVELTFDIAQEQEVTEIKSSACVADLAGKRILLCEDHPLNAQIATKLLEKKGMIVERAENGQAAIELFAKSESGYYDAILMDIRMPVMDGISATKAIRELERSDAKRIPIIAMTANAFDEDVKKSLDAGMNAHLGKPIDPKRMYQTLADQISCQEV</sequence>
<feature type="domain" description="Histidine kinase" evidence="13">
    <location>
        <begin position="559"/>
        <end position="782"/>
    </location>
</feature>
<feature type="chain" id="PRO_5011736614" description="Circadian input-output histidine kinase CikA" evidence="12">
    <location>
        <begin position="28"/>
        <end position="930"/>
    </location>
</feature>
<evidence type="ECO:0000256" key="5">
    <source>
        <dbReference type="ARBA" id="ARBA00022553"/>
    </source>
</evidence>
<dbReference type="InterPro" id="IPR005467">
    <property type="entry name" value="His_kinase_dom"/>
</dbReference>
<dbReference type="InterPro" id="IPR036097">
    <property type="entry name" value="HisK_dim/P_sf"/>
</dbReference>
<dbReference type="SMART" id="SM00388">
    <property type="entry name" value="HisKA"/>
    <property type="match status" value="1"/>
</dbReference>
<dbReference type="PANTHER" id="PTHR45339">
    <property type="entry name" value="HYBRID SIGNAL TRANSDUCTION HISTIDINE KINASE J"/>
    <property type="match status" value="1"/>
</dbReference>
<accession>A0A1H3ALV1</accession>
<dbReference type="SMART" id="SM00387">
    <property type="entry name" value="HATPase_c"/>
    <property type="match status" value="1"/>
</dbReference>
<dbReference type="SUPFAM" id="SSF52172">
    <property type="entry name" value="CheY-like"/>
    <property type="match status" value="1"/>
</dbReference>
<dbReference type="InterPro" id="IPR003594">
    <property type="entry name" value="HATPase_dom"/>
</dbReference>
<dbReference type="CDD" id="cd00082">
    <property type="entry name" value="HisKA"/>
    <property type="match status" value="1"/>
</dbReference>
<dbReference type="SUPFAM" id="SSF53850">
    <property type="entry name" value="Periplasmic binding protein-like II"/>
    <property type="match status" value="2"/>
</dbReference>
<keyword evidence="11" id="KW-1133">Transmembrane helix</keyword>
<evidence type="ECO:0000256" key="3">
    <source>
        <dbReference type="ARBA" id="ARBA00012438"/>
    </source>
</evidence>
<dbReference type="SMART" id="SM00062">
    <property type="entry name" value="PBPb"/>
    <property type="match status" value="1"/>
</dbReference>
<evidence type="ECO:0000256" key="8">
    <source>
        <dbReference type="ARBA" id="ARBA00024867"/>
    </source>
</evidence>
<evidence type="ECO:0000256" key="10">
    <source>
        <dbReference type="PROSITE-ProRule" id="PRU00169"/>
    </source>
</evidence>
<keyword evidence="16" id="KW-1185">Reference proteome</keyword>
<proteinExistence type="inferred from homology"/>
<organism evidence="15 16">
    <name type="scientific">Eubacterium barkeri</name>
    <name type="common">Clostridium barkeri</name>
    <dbReference type="NCBI Taxonomy" id="1528"/>
    <lineage>
        <taxon>Bacteria</taxon>
        <taxon>Bacillati</taxon>
        <taxon>Bacillota</taxon>
        <taxon>Clostridia</taxon>
        <taxon>Eubacteriales</taxon>
        <taxon>Eubacteriaceae</taxon>
        <taxon>Eubacterium</taxon>
    </lineage>
</organism>
<gene>
    <name evidence="15" type="ORF">SAMN04488579_10199</name>
</gene>
<keyword evidence="11" id="KW-0812">Transmembrane</keyword>
<keyword evidence="6" id="KW-0808">Transferase</keyword>
<evidence type="ECO:0000256" key="7">
    <source>
        <dbReference type="ARBA" id="ARBA00023012"/>
    </source>
</evidence>
<dbReference type="AlphaFoldDB" id="A0A1H3ALV1"/>
<feature type="signal peptide" evidence="12">
    <location>
        <begin position="1"/>
        <end position="27"/>
    </location>
</feature>
<dbReference type="FunFam" id="3.30.565.10:FF:000010">
    <property type="entry name" value="Sensor histidine kinase RcsC"/>
    <property type="match status" value="1"/>
</dbReference>
<dbReference type="Pfam" id="PF02518">
    <property type="entry name" value="HATPase_c"/>
    <property type="match status" value="1"/>
</dbReference>
<dbReference type="SMART" id="SM00448">
    <property type="entry name" value="REC"/>
    <property type="match status" value="1"/>
</dbReference>
<comment type="similarity">
    <text evidence="2">In the N-terminal section; belongs to the phytochrome family.</text>
</comment>
<dbReference type="InterPro" id="IPR003661">
    <property type="entry name" value="HisK_dim/P_dom"/>
</dbReference>
<dbReference type="Gene3D" id="1.10.287.130">
    <property type="match status" value="1"/>
</dbReference>
<dbReference type="SUPFAM" id="SSF55874">
    <property type="entry name" value="ATPase domain of HSP90 chaperone/DNA topoisomerase II/histidine kinase"/>
    <property type="match status" value="1"/>
</dbReference>
<dbReference type="Pfam" id="PF00497">
    <property type="entry name" value="SBP_bac_3"/>
    <property type="match status" value="2"/>
</dbReference>
<dbReference type="SUPFAM" id="SSF47384">
    <property type="entry name" value="Homodimeric domain of signal transducing histidine kinase"/>
    <property type="match status" value="1"/>
</dbReference>
<dbReference type="CDD" id="cd16922">
    <property type="entry name" value="HATPase_EvgS-ArcB-TorS-like"/>
    <property type="match status" value="1"/>
</dbReference>
<evidence type="ECO:0000256" key="9">
    <source>
        <dbReference type="ARBA" id="ARBA00074306"/>
    </source>
</evidence>
<comment type="catalytic activity">
    <reaction evidence="1">
        <text>ATP + protein L-histidine = ADP + protein N-phospho-L-histidine.</text>
        <dbReference type="EC" id="2.7.13.3"/>
    </reaction>
</comment>
<keyword evidence="7" id="KW-0902">Two-component regulatory system</keyword>
<keyword evidence="12" id="KW-0732">Signal</keyword>
<keyword evidence="5 10" id="KW-0597">Phosphoprotein</keyword>
<dbReference type="Gene3D" id="3.40.50.2300">
    <property type="match status" value="1"/>
</dbReference>
<dbReference type="EMBL" id="FNOU01000001">
    <property type="protein sequence ID" value="SDX30700.1"/>
    <property type="molecule type" value="Genomic_DNA"/>
</dbReference>
<comment type="function">
    <text evidence="8">May play the central regulatory role in sporulation. It may be an element of the effector pathway responsible for the activation of sporulation genes in response to nutritional stress. Spo0A may act in concert with spo0H (a sigma factor) to control the expression of some genes that are critical to the sporulation process.</text>
</comment>
<evidence type="ECO:0000256" key="2">
    <source>
        <dbReference type="ARBA" id="ARBA00006402"/>
    </source>
</evidence>
<keyword evidence="11" id="KW-0472">Membrane</keyword>
<evidence type="ECO:0000259" key="14">
    <source>
        <dbReference type="PROSITE" id="PS50110"/>
    </source>
</evidence>
<dbReference type="InterPro" id="IPR004358">
    <property type="entry name" value="Sig_transdc_His_kin-like_C"/>
</dbReference>
<keyword evidence="6" id="KW-0418">Kinase</keyword>
<dbReference type="InterPro" id="IPR011006">
    <property type="entry name" value="CheY-like_superfamily"/>
</dbReference>
<evidence type="ECO:0000256" key="4">
    <source>
        <dbReference type="ARBA" id="ARBA00018672"/>
    </source>
</evidence>
<dbReference type="PANTHER" id="PTHR45339:SF1">
    <property type="entry name" value="HYBRID SIGNAL TRANSDUCTION HISTIDINE KINASE J"/>
    <property type="match status" value="1"/>
</dbReference>
<dbReference type="Proteomes" id="UP000199652">
    <property type="component" value="Unassembled WGS sequence"/>
</dbReference>
<feature type="domain" description="Response regulatory" evidence="14">
    <location>
        <begin position="804"/>
        <end position="925"/>
    </location>
</feature>
<feature type="modified residue" description="4-aspartylphosphate" evidence="10">
    <location>
        <position position="856"/>
    </location>
</feature>
<dbReference type="Gene3D" id="3.30.565.10">
    <property type="entry name" value="Histidine kinase-like ATPase, C-terminal domain"/>
    <property type="match status" value="1"/>
</dbReference>
<dbReference type="Pfam" id="PF00512">
    <property type="entry name" value="HisKA"/>
    <property type="match status" value="1"/>
</dbReference>
<evidence type="ECO:0000256" key="11">
    <source>
        <dbReference type="SAM" id="Phobius"/>
    </source>
</evidence>
<dbReference type="EC" id="2.7.13.3" evidence="3"/>
<dbReference type="PROSITE" id="PS50110">
    <property type="entry name" value="RESPONSE_REGULATORY"/>
    <property type="match status" value="1"/>
</dbReference>
<evidence type="ECO:0000313" key="16">
    <source>
        <dbReference type="Proteomes" id="UP000199652"/>
    </source>
</evidence>
<evidence type="ECO:0000256" key="6">
    <source>
        <dbReference type="ARBA" id="ARBA00022777"/>
    </source>
</evidence>
<reference evidence="16" key="1">
    <citation type="submission" date="2016-10" db="EMBL/GenBank/DDBJ databases">
        <authorList>
            <person name="Varghese N."/>
            <person name="Submissions S."/>
        </authorList>
    </citation>
    <scope>NUCLEOTIDE SEQUENCE [LARGE SCALE GENOMIC DNA]</scope>
    <source>
        <strain evidence="16">VPI 5359</strain>
    </source>
</reference>
<name>A0A1H3ALV1_EUBBA</name>
<evidence type="ECO:0000259" key="13">
    <source>
        <dbReference type="PROSITE" id="PS50109"/>
    </source>
</evidence>
<dbReference type="PROSITE" id="PS50109">
    <property type="entry name" value="HIS_KIN"/>
    <property type="match status" value="1"/>
</dbReference>
<dbReference type="Pfam" id="PF00072">
    <property type="entry name" value="Response_reg"/>
    <property type="match status" value="1"/>
</dbReference>